<feature type="region of interest" description="Disordered" evidence="1">
    <location>
        <begin position="470"/>
        <end position="495"/>
    </location>
</feature>
<dbReference type="PANTHER" id="PTHR33112:SF16">
    <property type="entry name" value="HETEROKARYON INCOMPATIBILITY DOMAIN-CONTAINING PROTEIN"/>
    <property type="match status" value="1"/>
</dbReference>
<organism evidence="3 4">
    <name type="scientific">Thermothielavioides terrestris</name>
    <dbReference type="NCBI Taxonomy" id="2587410"/>
    <lineage>
        <taxon>Eukaryota</taxon>
        <taxon>Fungi</taxon>
        <taxon>Dikarya</taxon>
        <taxon>Ascomycota</taxon>
        <taxon>Pezizomycotina</taxon>
        <taxon>Sordariomycetes</taxon>
        <taxon>Sordariomycetidae</taxon>
        <taxon>Sordariales</taxon>
        <taxon>Chaetomiaceae</taxon>
        <taxon>Thermothielavioides</taxon>
    </lineage>
</organism>
<dbReference type="EMBL" id="OUUZ01000019">
    <property type="protein sequence ID" value="SPQ27379.1"/>
    <property type="molecule type" value="Genomic_DNA"/>
</dbReference>
<protein>
    <submittedName>
        <fullName evidence="3">47706c7b-ad31-4a35-93f1-f33c2c5b8199</fullName>
    </submittedName>
</protein>
<evidence type="ECO:0000313" key="3">
    <source>
        <dbReference type="EMBL" id="SPQ27379.1"/>
    </source>
</evidence>
<dbReference type="AlphaFoldDB" id="A0A446BY09"/>
<dbReference type="Pfam" id="PF06985">
    <property type="entry name" value="HET"/>
    <property type="match status" value="1"/>
</dbReference>
<name>A0A446BY09_9PEZI</name>
<evidence type="ECO:0000259" key="2">
    <source>
        <dbReference type="Pfam" id="PF06985"/>
    </source>
</evidence>
<proteinExistence type="predicted"/>
<sequence length="861" mass="95386">MAKNKGRLGQKRTPKTIASEFFFEVGSLQDTSIREMGGTPSKPRHATPHGTGLCARCRQITFRPIKSMSVRRWYSYFDFLFDREDLADEYKARYDSFLRQIPHAPPMYEAILQPSYEALLASAASGTCALCSLLARLFLKIGRWSPPDEPGIDKYGGIVTYPPIRFPTIDEEDIDELRSASPVVWLEMVLRQHDPTAESLRDALEDAAVVVKTASLGADGPRFFITGVWPAERPSPLPAPVATRAGAAAVRGSNDKHTGSAAAVALARQWLDTCRAHHHLCKQQDAVQVSPNVLPTRLLDLGVVGKHDADDIALRTIRKDEDLGGSLEYATLSYRWGGPQPTATTTANLEQRHRRIRLRALPRLFREAIAFTRRMGVRYLWIDSFCIVQDSKADLVHEIPRMVDIYSHAVFNISANAASNPAAGLFSARSTAEFAQLEVPLRFILDGDDEKSSIAQHSFRAILSPGLVPDNTAPSVGAQDRREEGGGGGGGGGHLEQRGWIFQERAFSRRVFSFEQQMVWFECREIVAAENLPQGHSRTRRSSPAAAEKWEGLLPPSASRVRDLSGMSDHLFQARRGKDSDNTTADTHLRELYRDWYDAIPGYMSRTFTFEADRLPGISGLAREIHRLTSDTYLAGLWARELVRGLCWSVTGGGPQARRCRGPGAYRAPSWSWASLAGPCSIQYPSLPADADLGLVTVLAARTQPADGNAFGDVVSGEIRLRGRMKEARAWSVMEAVGGVEESYGRLASVFDVDTDWERSGAYLRGGFAQAYVEDVEDYKKAPVPVWVLPLVAFWPVVDGVRKGKKLCALVLREREDGTFVRAGFLWRLSRGSDAEWDDADEDGPESWFGNGCEERDVMIV</sequence>
<gene>
    <name evidence="3" type="ORF">TT172_LOCUS9798</name>
</gene>
<accession>A0A446BY09</accession>
<evidence type="ECO:0000256" key="1">
    <source>
        <dbReference type="SAM" id="MobiDB-lite"/>
    </source>
</evidence>
<dbReference type="Proteomes" id="UP000289323">
    <property type="component" value="Unassembled WGS sequence"/>
</dbReference>
<reference evidence="3 4" key="1">
    <citation type="submission" date="2018-04" db="EMBL/GenBank/DDBJ databases">
        <authorList>
            <person name="Huttner S."/>
            <person name="Dainat J."/>
        </authorList>
    </citation>
    <scope>NUCLEOTIDE SEQUENCE [LARGE SCALE GENOMIC DNA]</scope>
</reference>
<dbReference type="PANTHER" id="PTHR33112">
    <property type="entry name" value="DOMAIN PROTEIN, PUTATIVE-RELATED"/>
    <property type="match status" value="1"/>
</dbReference>
<feature type="domain" description="Heterokaryon incompatibility" evidence="2">
    <location>
        <begin position="329"/>
        <end position="504"/>
    </location>
</feature>
<evidence type="ECO:0000313" key="4">
    <source>
        <dbReference type="Proteomes" id="UP000289323"/>
    </source>
</evidence>
<dbReference type="InterPro" id="IPR010730">
    <property type="entry name" value="HET"/>
</dbReference>